<dbReference type="PIRSF" id="PIRSF033736">
    <property type="entry name" value="UCP033763"/>
    <property type="match status" value="1"/>
</dbReference>
<dbReference type="InterPro" id="IPR023476">
    <property type="entry name" value="Pep_tRNA_hydro_II_dom_sf"/>
</dbReference>
<comment type="caution">
    <text evidence="1">The sequence shown here is derived from an EMBL/GenBank/DDBJ whole genome shotgun (WGS) entry which is preliminary data.</text>
</comment>
<dbReference type="SUPFAM" id="SSF102462">
    <property type="entry name" value="Peptidyl-tRNA hydrolase II"/>
    <property type="match status" value="1"/>
</dbReference>
<dbReference type="Gene3D" id="3.40.1490.10">
    <property type="entry name" value="Bit1"/>
    <property type="match status" value="1"/>
</dbReference>
<protein>
    <recommendedName>
        <fullName evidence="3">DUF2000 domain-containing protein</fullName>
    </recommendedName>
</protein>
<sequence length="136" mass="14728">MTRCAFVIDQSLPRGLIANTAAILPMTLGRDRPDLVGHAVHDADGVRHEGITRIVMPILMSDADGLAALRGRATPHEPAGLGLVDVTEAAQRAKDYQAYEIRIGRMRQDDLRYLGVCLHGPAALVRSLTGDLPLLR</sequence>
<keyword evidence="2" id="KW-1185">Reference proteome</keyword>
<evidence type="ECO:0000313" key="1">
    <source>
        <dbReference type="EMBL" id="ODR92764.1"/>
    </source>
</evidence>
<accession>A0A1E3VGW1</accession>
<dbReference type="Pfam" id="PF09391">
    <property type="entry name" value="DUF2000"/>
    <property type="match status" value="1"/>
</dbReference>
<dbReference type="RefSeq" id="WP_069457054.1">
    <property type="nucleotide sequence ID" value="NZ_LYBW01000040.1"/>
</dbReference>
<evidence type="ECO:0008006" key="3">
    <source>
        <dbReference type="Google" id="ProtNLM"/>
    </source>
</evidence>
<gene>
    <name evidence="1" type="ORF">A8M32_03530</name>
</gene>
<dbReference type="InterPro" id="IPR018988">
    <property type="entry name" value="DUF2000"/>
</dbReference>
<name>A0A1E3VGW1_9HYPH</name>
<dbReference type="EMBL" id="LYBW01000040">
    <property type="protein sequence ID" value="ODR92764.1"/>
    <property type="molecule type" value="Genomic_DNA"/>
</dbReference>
<dbReference type="InterPro" id="IPR017021">
    <property type="entry name" value="UCP033763"/>
</dbReference>
<dbReference type="Proteomes" id="UP000094342">
    <property type="component" value="Unassembled WGS sequence"/>
</dbReference>
<reference evidence="2" key="1">
    <citation type="submission" date="2016-05" db="EMBL/GenBank/DDBJ databases">
        <authorList>
            <person name="Li Y."/>
        </authorList>
    </citation>
    <scope>NUCLEOTIDE SEQUENCE [LARGE SCALE GENOMIC DNA]</scope>
    <source>
        <strain evidence="2">YIC4027</strain>
    </source>
</reference>
<dbReference type="OrthoDB" id="9095096at2"/>
<dbReference type="AlphaFoldDB" id="A0A1E3VGW1"/>
<organism evidence="1 2">
    <name type="scientific">Sinorhizobium alkalisoli</name>
    <dbReference type="NCBI Taxonomy" id="1752398"/>
    <lineage>
        <taxon>Bacteria</taxon>
        <taxon>Pseudomonadati</taxon>
        <taxon>Pseudomonadota</taxon>
        <taxon>Alphaproteobacteria</taxon>
        <taxon>Hyphomicrobiales</taxon>
        <taxon>Rhizobiaceae</taxon>
        <taxon>Sinorhizobium/Ensifer group</taxon>
        <taxon>Sinorhizobium</taxon>
    </lineage>
</organism>
<evidence type="ECO:0000313" key="2">
    <source>
        <dbReference type="Proteomes" id="UP000094342"/>
    </source>
</evidence>
<proteinExistence type="predicted"/>